<dbReference type="AlphaFoldDB" id="A0A162MZ75"/>
<keyword evidence="2" id="KW-1185">Reference proteome</keyword>
<comment type="caution">
    <text evidence="1">The sequence shown here is derived from an EMBL/GenBank/DDBJ whole genome shotgun (WGS) entry which is preliminary data.</text>
</comment>
<protein>
    <submittedName>
        <fullName evidence="1">Uncharacterized protein</fullName>
    </submittedName>
</protein>
<sequence length="110" mass="13040">MDQIARHFHRSYLITFMMDEAMAKRTIAFVKKHRADGIINPEYLAHVGRYSVQRVKFCEKSLEAFDRAWVRTVQDGHLQQNEQAPELAILEDFCEYNITLWKELIRLVQA</sequence>
<dbReference type="EMBL" id="LFIW01000652">
    <property type="protein sequence ID" value="KZL85355.1"/>
    <property type="molecule type" value="Genomic_DNA"/>
</dbReference>
<gene>
    <name evidence="1" type="ORF">CI238_07369</name>
</gene>
<name>A0A162MZ75_COLIC</name>
<dbReference type="Proteomes" id="UP000076584">
    <property type="component" value="Unassembled WGS sequence"/>
</dbReference>
<organism evidence="1 2">
    <name type="scientific">Colletotrichum incanum</name>
    <name type="common">Soybean anthracnose fungus</name>
    <dbReference type="NCBI Taxonomy" id="1573173"/>
    <lineage>
        <taxon>Eukaryota</taxon>
        <taxon>Fungi</taxon>
        <taxon>Dikarya</taxon>
        <taxon>Ascomycota</taxon>
        <taxon>Pezizomycotina</taxon>
        <taxon>Sordariomycetes</taxon>
        <taxon>Hypocreomycetidae</taxon>
        <taxon>Glomerellales</taxon>
        <taxon>Glomerellaceae</taxon>
        <taxon>Colletotrichum</taxon>
        <taxon>Colletotrichum spaethianum species complex</taxon>
    </lineage>
</organism>
<proteinExistence type="predicted"/>
<evidence type="ECO:0000313" key="1">
    <source>
        <dbReference type="EMBL" id="KZL85355.1"/>
    </source>
</evidence>
<reference evidence="1 2" key="1">
    <citation type="submission" date="2015-06" db="EMBL/GenBank/DDBJ databases">
        <title>Survival trade-offs in plant roots during colonization by closely related pathogenic and mutualistic fungi.</title>
        <authorList>
            <person name="Hacquard S."/>
            <person name="Kracher B."/>
            <person name="Hiruma K."/>
            <person name="Weinman A."/>
            <person name="Muench P."/>
            <person name="Garrido Oter R."/>
            <person name="Ver Loren van Themaat E."/>
            <person name="Dallerey J.-F."/>
            <person name="Damm U."/>
            <person name="Henrissat B."/>
            <person name="Lespinet O."/>
            <person name="Thon M."/>
            <person name="Kemen E."/>
            <person name="McHardy A.C."/>
            <person name="Schulze-Lefert P."/>
            <person name="O'Connell R.J."/>
        </authorList>
    </citation>
    <scope>NUCLEOTIDE SEQUENCE [LARGE SCALE GENOMIC DNA]</scope>
    <source>
        <strain evidence="1 2">MAFF 238704</strain>
    </source>
</reference>
<evidence type="ECO:0000313" key="2">
    <source>
        <dbReference type="Proteomes" id="UP000076584"/>
    </source>
</evidence>
<accession>A0A162MZ75</accession>